<dbReference type="InterPro" id="IPR004839">
    <property type="entry name" value="Aminotransferase_I/II_large"/>
</dbReference>
<protein>
    <submittedName>
        <fullName evidence="5">N-succinyldiaminopimelate aminotransferase</fullName>
        <ecNumber evidence="5">2.6.1.83</ecNumber>
    </submittedName>
</protein>
<dbReference type="STRING" id="1692.BMAGN_0256"/>
<dbReference type="EC" id="2.6.1.83" evidence="5"/>
<keyword evidence="3 5" id="KW-0808">Transferase</keyword>
<keyword evidence="2 5" id="KW-0032">Aminotransferase</keyword>
<sequence length="385" mass="41271">MGFHEFSTPYDWSRIGAYKRIARQVPGGLIDLSVGSPVDEVADSIQRALANAAGDENASGYPLTIGTPALRQAMAQWFHDCRHVDLAAVDAAVVPTVGSKEAVALMASLLGLGTGDVVVQPRVSYPTYEIGTQLAGAEVLKVDDVADVDSWRHHPGVKAVWVNSPNNPTGAVYTAAQMARIVEAARQIGAVTLSDECYALMTWEHNDVRRIARGGGINAAPCALQPEVCSGSAQGIIVLYSLSKQSNMAGYRTALLAGDKQILDHMSAMRKQIGMIVPGPVQAAMVAGLQDSQAVAEQYERYCQRLGELVQGLRAYGYATTMPQGALYVWVKAKSGDCWEDMRALANLGIVPSPGEFYGDARYLRFSVTATDEQIRQAAQRLAIG</sequence>
<dbReference type="Pfam" id="PF00155">
    <property type="entry name" value="Aminotran_1_2"/>
    <property type="match status" value="1"/>
</dbReference>
<name>A0A087BBA4_9BIFI</name>
<proteinExistence type="predicted"/>
<dbReference type="InterPro" id="IPR015424">
    <property type="entry name" value="PyrdxlP-dep_Trfase"/>
</dbReference>
<dbReference type="eggNOG" id="COG0436">
    <property type="taxonomic scope" value="Bacteria"/>
</dbReference>
<dbReference type="InterPro" id="IPR015421">
    <property type="entry name" value="PyrdxlP-dep_Trfase_major"/>
</dbReference>
<dbReference type="InterPro" id="IPR050881">
    <property type="entry name" value="LL-DAP_aminotransferase"/>
</dbReference>
<dbReference type="GO" id="GO:0030170">
    <property type="term" value="F:pyridoxal phosphate binding"/>
    <property type="evidence" value="ECO:0007669"/>
    <property type="project" value="InterPro"/>
</dbReference>
<dbReference type="Proteomes" id="UP000029052">
    <property type="component" value="Unassembled WGS sequence"/>
</dbReference>
<evidence type="ECO:0000313" key="5">
    <source>
        <dbReference type="EMBL" id="KFI68304.1"/>
    </source>
</evidence>
<dbReference type="PANTHER" id="PTHR42832">
    <property type="entry name" value="AMINO ACID AMINOTRANSFERASE"/>
    <property type="match status" value="1"/>
</dbReference>
<dbReference type="RefSeq" id="WP_022860059.1">
    <property type="nucleotide sequence ID" value="NZ_JGZB01000004.1"/>
</dbReference>
<evidence type="ECO:0000256" key="1">
    <source>
        <dbReference type="ARBA" id="ARBA00001933"/>
    </source>
</evidence>
<evidence type="ECO:0000256" key="2">
    <source>
        <dbReference type="ARBA" id="ARBA00022576"/>
    </source>
</evidence>
<comment type="caution">
    <text evidence="5">The sequence shown here is derived from an EMBL/GenBank/DDBJ whole genome shotgun (WGS) entry which is preliminary data.</text>
</comment>
<accession>A0A087BBA4</accession>
<dbReference type="PANTHER" id="PTHR42832:SF3">
    <property type="entry name" value="L-GLUTAMINE--4-(METHYLSULFANYL)-2-OXOBUTANOATE AMINOTRANSFERASE"/>
    <property type="match status" value="1"/>
</dbReference>
<evidence type="ECO:0000256" key="3">
    <source>
        <dbReference type="ARBA" id="ARBA00022679"/>
    </source>
</evidence>
<dbReference type="CDD" id="cd00609">
    <property type="entry name" value="AAT_like"/>
    <property type="match status" value="1"/>
</dbReference>
<gene>
    <name evidence="5" type="ORF">BMAGN_0256</name>
</gene>
<dbReference type="SUPFAM" id="SSF53383">
    <property type="entry name" value="PLP-dependent transferases"/>
    <property type="match status" value="1"/>
</dbReference>
<reference evidence="5 6" key="1">
    <citation type="submission" date="2014-03" db="EMBL/GenBank/DDBJ databases">
        <title>Genomics of Bifidobacteria.</title>
        <authorList>
            <person name="Ventura M."/>
            <person name="Milani C."/>
            <person name="Lugli G.A."/>
        </authorList>
    </citation>
    <scope>NUCLEOTIDE SEQUENCE [LARGE SCALE GENOMIC DNA]</scope>
    <source>
        <strain evidence="5 6">LMG 11591</strain>
    </source>
</reference>
<dbReference type="Gene3D" id="3.40.640.10">
    <property type="entry name" value="Type I PLP-dependent aspartate aminotransferase-like (Major domain)"/>
    <property type="match status" value="1"/>
</dbReference>
<dbReference type="AlphaFoldDB" id="A0A087BBA4"/>
<organism evidence="5 6">
    <name type="scientific">Bifidobacterium magnum</name>
    <dbReference type="NCBI Taxonomy" id="1692"/>
    <lineage>
        <taxon>Bacteria</taxon>
        <taxon>Bacillati</taxon>
        <taxon>Actinomycetota</taxon>
        <taxon>Actinomycetes</taxon>
        <taxon>Bifidobacteriales</taxon>
        <taxon>Bifidobacteriaceae</taxon>
        <taxon>Bifidobacterium</taxon>
    </lineage>
</organism>
<comment type="cofactor">
    <cofactor evidence="1">
        <name>pyridoxal 5'-phosphate</name>
        <dbReference type="ChEBI" id="CHEBI:597326"/>
    </cofactor>
</comment>
<evidence type="ECO:0000313" key="6">
    <source>
        <dbReference type="Proteomes" id="UP000029052"/>
    </source>
</evidence>
<keyword evidence="6" id="KW-1185">Reference proteome</keyword>
<dbReference type="EMBL" id="JGZB01000004">
    <property type="protein sequence ID" value="KFI68304.1"/>
    <property type="molecule type" value="Genomic_DNA"/>
</dbReference>
<dbReference type="NCBIfam" id="TIGR03539">
    <property type="entry name" value="DapC_actino"/>
    <property type="match status" value="1"/>
</dbReference>
<evidence type="ECO:0000259" key="4">
    <source>
        <dbReference type="Pfam" id="PF00155"/>
    </source>
</evidence>
<dbReference type="GO" id="GO:0010285">
    <property type="term" value="F:L,L-diaminopimelate aminotransferase activity"/>
    <property type="evidence" value="ECO:0007669"/>
    <property type="project" value="UniProtKB-EC"/>
</dbReference>
<feature type="domain" description="Aminotransferase class I/classII large" evidence="4">
    <location>
        <begin position="29"/>
        <end position="382"/>
    </location>
</feature>
<dbReference type="InterPro" id="IPR019880">
    <property type="entry name" value="OxyQ"/>
</dbReference>